<comment type="caution">
    <text evidence="1">The sequence shown here is derived from an EMBL/GenBank/DDBJ whole genome shotgun (WGS) entry which is preliminary data.</text>
</comment>
<evidence type="ECO:0000313" key="2">
    <source>
        <dbReference type="Proteomes" id="UP000318681"/>
    </source>
</evidence>
<dbReference type="OrthoDB" id="8087200at2"/>
<dbReference type="AlphaFoldDB" id="A0A558RAX5"/>
<keyword evidence="2" id="KW-1185">Reference proteome</keyword>
<reference evidence="1 2" key="1">
    <citation type="submission" date="2019-07" db="EMBL/GenBank/DDBJ databases">
        <title>Sphingomonas solaris sp. nov., isolated from a solar panel from Boston, Massachusetts.</title>
        <authorList>
            <person name="Tanner K."/>
            <person name="Pascual J."/>
            <person name="Mancuso C."/>
            <person name="Pereto J."/>
            <person name="Khalil A."/>
            <person name="Vilanova C."/>
        </authorList>
    </citation>
    <scope>NUCLEOTIDE SEQUENCE [LARGE SCALE GENOMIC DNA]</scope>
    <source>
        <strain evidence="1 2">R4DWN</strain>
    </source>
</reference>
<organism evidence="1 2">
    <name type="scientific">Alterirhizorhabdus solaris</name>
    <dbReference type="NCBI Taxonomy" id="2529389"/>
    <lineage>
        <taxon>Bacteria</taxon>
        <taxon>Pseudomonadati</taxon>
        <taxon>Pseudomonadota</taxon>
        <taxon>Alphaproteobacteria</taxon>
        <taxon>Sphingomonadales</taxon>
        <taxon>Rhizorhabdaceae</taxon>
        <taxon>Alterirhizorhabdus</taxon>
    </lineage>
</organism>
<dbReference type="Pfam" id="PF12244">
    <property type="entry name" value="DUF3606"/>
    <property type="match status" value="1"/>
</dbReference>
<dbReference type="InterPro" id="IPR022037">
    <property type="entry name" value="DUF3606"/>
</dbReference>
<evidence type="ECO:0000313" key="1">
    <source>
        <dbReference type="EMBL" id="TVV76432.1"/>
    </source>
</evidence>
<name>A0A558RAX5_9SPHN</name>
<dbReference type="RefSeq" id="WP_145148458.1">
    <property type="nucleotide sequence ID" value="NZ_VNIM01000010.1"/>
</dbReference>
<protein>
    <submittedName>
        <fullName evidence="1">DUF3606 domain-containing protein</fullName>
    </submittedName>
</protein>
<dbReference type="Proteomes" id="UP000318681">
    <property type="component" value="Unassembled WGS sequence"/>
</dbReference>
<gene>
    <name evidence="1" type="ORF">FOY91_04195</name>
</gene>
<proteinExistence type="predicted"/>
<sequence>MADNKSKKGAGDRRQVAAGEGYEVRYFARKHGIAKEQAEKLIARVGNDREKLNAAAAKLKSA</sequence>
<accession>A0A558RAX5</accession>
<dbReference type="EMBL" id="VNIM01000010">
    <property type="protein sequence ID" value="TVV76432.1"/>
    <property type="molecule type" value="Genomic_DNA"/>
</dbReference>